<reference evidence="1" key="1">
    <citation type="submission" date="2018-02" db="EMBL/GenBank/DDBJ databases">
        <title>Rhizophora mucronata_Transcriptome.</title>
        <authorList>
            <person name="Meera S.P."/>
            <person name="Sreeshan A."/>
            <person name="Augustine A."/>
        </authorList>
    </citation>
    <scope>NUCLEOTIDE SEQUENCE</scope>
    <source>
        <tissue evidence="1">Leaf</tissue>
    </source>
</reference>
<sequence>MIRLIRNGSGAMEKFYFLIGSS</sequence>
<evidence type="ECO:0000313" key="1">
    <source>
        <dbReference type="EMBL" id="MBX59684.1"/>
    </source>
</evidence>
<protein>
    <submittedName>
        <fullName evidence="1">Uncharacterized protein</fullName>
    </submittedName>
</protein>
<proteinExistence type="predicted"/>
<organism evidence="1">
    <name type="scientific">Rhizophora mucronata</name>
    <name type="common">Asiatic mangrove</name>
    <dbReference type="NCBI Taxonomy" id="61149"/>
    <lineage>
        <taxon>Eukaryota</taxon>
        <taxon>Viridiplantae</taxon>
        <taxon>Streptophyta</taxon>
        <taxon>Embryophyta</taxon>
        <taxon>Tracheophyta</taxon>
        <taxon>Spermatophyta</taxon>
        <taxon>Magnoliopsida</taxon>
        <taxon>eudicotyledons</taxon>
        <taxon>Gunneridae</taxon>
        <taxon>Pentapetalae</taxon>
        <taxon>rosids</taxon>
        <taxon>fabids</taxon>
        <taxon>Malpighiales</taxon>
        <taxon>Rhizophoraceae</taxon>
        <taxon>Rhizophora</taxon>
    </lineage>
</organism>
<accession>A0A2P2PY43</accession>
<name>A0A2P2PY43_RHIMU</name>
<dbReference type="AlphaFoldDB" id="A0A2P2PY43"/>
<dbReference type="EMBL" id="GGEC01079200">
    <property type="protein sequence ID" value="MBX59684.1"/>
    <property type="molecule type" value="Transcribed_RNA"/>
</dbReference>